<protein>
    <submittedName>
        <fullName evidence="1">Uncharacterized protein</fullName>
    </submittedName>
</protein>
<dbReference type="AlphaFoldDB" id="A0ABD2VZ20"/>
<name>A0ABD2VZ20_9HYME</name>
<keyword evidence="2" id="KW-1185">Reference proteome</keyword>
<comment type="caution">
    <text evidence="1">The sequence shown here is derived from an EMBL/GenBank/DDBJ whole genome shotgun (WGS) entry which is preliminary data.</text>
</comment>
<gene>
    <name evidence="1" type="ORF">TKK_018826</name>
</gene>
<dbReference type="EMBL" id="JBJJXI010000153">
    <property type="protein sequence ID" value="KAL3385793.1"/>
    <property type="molecule type" value="Genomic_DNA"/>
</dbReference>
<dbReference type="InterPro" id="IPR029160">
    <property type="entry name" value="UQCC4"/>
</dbReference>
<sequence length="146" mass="17261">MLVPRLSPVFQNLCRINQSIARNVVSQQRRLKSTQEAEDEPIKWSQSEASKWKAEYSRAGGPPIERVWWSEYSVMISVAAFMIYFCYLREENDLDERIYAPLTETVVGIEKAFPDYNFHQKPDFIIYHEENKRKKLEAAKQAEQKR</sequence>
<reference evidence="1 2" key="1">
    <citation type="journal article" date="2024" name="bioRxiv">
        <title>A reference genome for Trichogramma kaykai: A tiny desert-dwelling parasitoid wasp with competing sex-ratio distorters.</title>
        <authorList>
            <person name="Culotta J."/>
            <person name="Lindsey A.R."/>
        </authorList>
    </citation>
    <scope>NUCLEOTIDE SEQUENCE [LARGE SCALE GENOMIC DNA]</scope>
    <source>
        <strain evidence="1 2">KSX58</strain>
    </source>
</reference>
<proteinExistence type="predicted"/>
<evidence type="ECO:0000313" key="2">
    <source>
        <dbReference type="Proteomes" id="UP001627154"/>
    </source>
</evidence>
<evidence type="ECO:0000313" key="1">
    <source>
        <dbReference type="EMBL" id="KAL3385793.1"/>
    </source>
</evidence>
<dbReference type="Proteomes" id="UP001627154">
    <property type="component" value="Unassembled WGS sequence"/>
</dbReference>
<dbReference type="PANTHER" id="PTHR35268:SF1">
    <property type="entry name" value="UBIQUINOL-CYTOCHROME-C REDUCTASE COMPLEX ASSEMBLY FACTOR 4"/>
    <property type="match status" value="1"/>
</dbReference>
<dbReference type="PANTHER" id="PTHR35268">
    <property type="entry name" value="PROTEIN CCSMST1"/>
    <property type="match status" value="1"/>
</dbReference>
<dbReference type="Pfam" id="PF15013">
    <property type="entry name" value="CCSMST1"/>
    <property type="match status" value="1"/>
</dbReference>
<organism evidence="1 2">
    <name type="scientific">Trichogramma kaykai</name>
    <dbReference type="NCBI Taxonomy" id="54128"/>
    <lineage>
        <taxon>Eukaryota</taxon>
        <taxon>Metazoa</taxon>
        <taxon>Ecdysozoa</taxon>
        <taxon>Arthropoda</taxon>
        <taxon>Hexapoda</taxon>
        <taxon>Insecta</taxon>
        <taxon>Pterygota</taxon>
        <taxon>Neoptera</taxon>
        <taxon>Endopterygota</taxon>
        <taxon>Hymenoptera</taxon>
        <taxon>Apocrita</taxon>
        <taxon>Proctotrupomorpha</taxon>
        <taxon>Chalcidoidea</taxon>
        <taxon>Trichogrammatidae</taxon>
        <taxon>Trichogramma</taxon>
    </lineage>
</organism>
<accession>A0ABD2VZ20</accession>